<comment type="caution">
    <text evidence="2">The sequence shown here is derived from an EMBL/GenBank/DDBJ whole genome shotgun (WGS) entry which is preliminary data.</text>
</comment>
<evidence type="ECO:0000313" key="2">
    <source>
        <dbReference type="EMBL" id="OZU87522.1"/>
    </source>
</evidence>
<feature type="transmembrane region" description="Helical" evidence="1">
    <location>
        <begin position="45"/>
        <end position="65"/>
    </location>
</feature>
<keyword evidence="1" id="KW-0812">Transmembrane</keyword>
<name>A0A265N679_9BACI</name>
<feature type="transmembrane region" description="Helical" evidence="1">
    <location>
        <begin position="6"/>
        <end position="25"/>
    </location>
</feature>
<dbReference type="EMBL" id="NPMS01000009">
    <property type="protein sequence ID" value="OZU87522.1"/>
    <property type="molecule type" value="Genomic_DNA"/>
</dbReference>
<protein>
    <submittedName>
        <fullName evidence="2">Uncharacterized protein</fullName>
    </submittedName>
</protein>
<sequence length="66" mass="7536">MQMKIVIWAGIVTMVLLIFCFYFTLTFIENLHIGDGRILKQSKLAAVLCFGSALFIILIFLLVVWV</sequence>
<accession>A0A265N679</accession>
<dbReference type="AlphaFoldDB" id="A0A265N679"/>
<proteinExistence type="predicted"/>
<evidence type="ECO:0000313" key="3">
    <source>
        <dbReference type="Proteomes" id="UP000216498"/>
    </source>
</evidence>
<gene>
    <name evidence="2" type="ORF">CIL03_15620</name>
</gene>
<keyword evidence="1" id="KW-0472">Membrane</keyword>
<dbReference type="OrthoDB" id="2740244at2"/>
<organism evidence="2 3">
    <name type="scientific">Virgibacillus indicus</name>
    <dbReference type="NCBI Taxonomy" id="2024554"/>
    <lineage>
        <taxon>Bacteria</taxon>
        <taxon>Bacillati</taxon>
        <taxon>Bacillota</taxon>
        <taxon>Bacilli</taxon>
        <taxon>Bacillales</taxon>
        <taxon>Bacillaceae</taxon>
        <taxon>Virgibacillus</taxon>
    </lineage>
</organism>
<keyword evidence="1" id="KW-1133">Transmembrane helix</keyword>
<keyword evidence="3" id="KW-1185">Reference proteome</keyword>
<dbReference type="RefSeq" id="WP_094886824.1">
    <property type="nucleotide sequence ID" value="NZ_NPMS01000009.1"/>
</dbReference>
<dbReference type="Proteomes" id="UP000216498">
    <property type="component" value="Unassembled WGS sequence"/>
</dbReference>
<reference evidence="2 3" key="1">
    <citation type="submission" date="2017-08" db="EMBL/GenBank/DDBJ databases">
        <title>Virgibacillus indicus sp. nov. and Virgibacillus profoundi sp. nov, two moderately halophilic bacteria isolated from marine sediment by using the Microfluidic Streak Plate.</title>
        <authorList>
            <person name="Xu B."/>
            <person name="Hu B."/>
            <person name="Wang J."/>
            <person name="Zhu Y."/>
            <person name="Huang L."/>
            <person name="Du W."/>
            <person name="Huang Y."/>
        </authorList>
    </citation>
    <scope>NUCLEOTIDE SEQUENCE [LARGE SCALE GENOMIC DNA]</scope>
    <source>
        <strain evidence="2 3">IO3-P2-C2</strain>
    </source>
</reference>
<evidence type="ECO:0000256" key="1">
    <source>
        <dbReference type="SAM" id="Phobius"/>
    </source>
</evidence>